<dbReference type="AlphaFoldDB" id="A0A6N6WJF8"/>
<feature type="region of interest" description="Disordered" evidence="1">
    <location>
        <begin position="77"/>
        <end position="115"/>
    </location>
</feature>
<gene>
    <name evidence="2" type="ORF">FSO04_10360</name>
</gene>
<evidence type="ECO:0000256" key="1">
    <source>
        <dbReference type="SAM" id="MobiDB-lite"/>
    </source>
</evidence>
<dbReference type="EMBL" id="VOSW01000015">
    <property type="protein sequence ID" value="KAE8760098.1"/>
    <property type="molecule type" value="Genomic_DNA"/>
</dbReference>
<feature type="compositionally biased region" description="Basic and acidic residues" evidence="1">
    <location>
        <begin position="97"/>
        <end position="107"/>
    </location>
</feature>
<name>A0A6N6WJF8_9BURK</name>
<organism evidence="2 3">
    <name type="scientific">Paraburkholderia madseniana</name>
    <dbReference type="NCBI Taxonomy" id="2599607"/>
    <lineage>
        <taxon>Bacteria</taxon>
        <taxon>Pseudomonadati</taxon>
        <taxon>Pseudomonadota</taxon>
        <taxon>Betaproteobacteria</taxon>
        <taxon>Burkholderiales</taxon>
        <taxon>Burkholderiaceae</taxon>
        <taxon>Paraburkholderia</taxon>
    </lineage>
</organism>
<proteinExistence type="predicted"/>
<evidence type="ECO:0000313" key="2">
    <source>
        <dbReference type="EMBL" id="KAE8760098.1"/>
    </source>
</evidence>
<protein>
    <recommendedName>
        <fullName evidence="4">Integrase</fullName>
    </recommendedName>
</protein>
<evidence type="ECO:0008006" key="4">
    <source>
        <dbReference type="Google" id="ProtNLM"/>
    </source>
</evidence>
<reference evidence="2 3" key="1">
    <citation type="journal article" date="2020" name="Int. J. Syst. Evol. Microbiol.">
        <title>Paraburkholderia madseniana sp. nov., a phenolic acid-degrading bacterium isolated from acidic forest soil.</title>
        <authorList>
            <person name="Wilhelm R.C."/>
            <person name="Murphy S.J.L."/>
            <person name="Feriancek N.M."/>
            <person name="Karasz D.C."/>
            <person name="DeRito C.M."/>
            <person name="Newman J.D."/>
            <person name="Buckley D.H."/>
        </authorList>
    </citation>
    <scope>NUCLEOTIDE SEQUENCE [LARGE SCALE GENOMIC DNA]</scope>
    <source>
        <strain evidence="2 3">RP11</strain>
    </source>
</reference>
<comment type="caution">
    <text evidence="2">The sequence shown here is derived from an EMBL/GenBank/DDBJ whole genome shotgun (WGS) entry which is preliminary data.</text>
</comment>
<evidence type="ECO:0000313" key="3">
    <source>
        <dbReference type="Proteomes" id="UP000463700"/>
    </source>
</evidence>
<feature type="compositionally biased region" description="Polar residues" evidence="1">
    <location>
        <begin position="79"/>
        <end position="96"/>
    </location>
</feature>
<dbReference type="Proteomes" id="UP000463700">
    <property type="component" value="Unassembled WGS sequence"/>
</dbReference>
<accession>A0A6N6WJF8</accession>
<sequence length="152" mass="17311">MTKLLTAQYDRVINQLEDTPANRKLVHRYIDVWEYPDGRIEVRADGTAPPYVPYARLSEIDHDAVIGHKRLGHALQVAQALQPQHDNRRASGSPSRTNRDNGVEPDLRPPGTKKHRELTQADVDDVIMQLALQHVQTHKLPRKPRQRPAGSR</sequence>
<dbReference type="OrthoDB" id="5655881at2"/>